<evidence type="ECO:0000313" key="3">
    <source>
        <dbReference type="Proteomes" id="UP001177023"/>
    </source>
</evidence>
<gene>
    <name evidence="2" type="ORF">MSPICULIGERA_LOCUS14834</name>
</gene>
<dbReference type="Proteomes" id="UP001177023">
    <property type="component" value="Unassembled WGS sequence"/>
</dbReference>
<feature type="chain" id="PRO_5041460026" evidence="1">
    <location>
        <begin position="22"/>
        <end position="83"/>
    </location>
</feature>
<protein>
    <submittedName>
        <fullName evidence="2">Uncharacterized protein</fullName>
    </submittedName>
</protein>
<reference evidence="2" key="1">
    <citation type="submission" date="2023-06" db="EMBL/GenBank/DDBJ databases">
        <authorList>
            <person name="Delattre M."/>
        </authorList>
    </citation>
    <scope>NUCLEOTIDE SEQUENCE</scope>
    <source>
        <strain evidence="2">AF72</strain>
    </source>
</reference>
<comment type="caution">
    <text evidence="2">The sequence shown here is derived from an EMBL/GenBank/DDBJ whole genome shotgun (WGS) entry which is preliminary data.</text>
</comment>
<keyword evidence="1" id="KW-0732">Signal</keyword>
<proteinExistence type="predicted"/>
<feature type="non-terminal residue" evidence="2">
    <location>
        <position position="1"/>
    </location>
</feature>
<keyword evidence="3" id="KW-1185">Reference proteome</keyword>
<sequence>MLRAQLICLLVAATLMSVVTSARIHHHKNAPIDDQHVRWVDLLEKRDIGKMGYGWNDCEFSPMSCLLRRRRSLPLRSFEVEMN</sequence>
<name>A0AA36CWW7_9BILA</name>
<feature type="signal peptide" evidence="1">
    <location>
        <begin position="1"/>
        <end position="21"/>
    </location>
</feature>
<dbReference type="EMBL" id="CATQJA010002644">
    <property type="protein sequence ID" value="CAJ0576544.1"/>
    <property type="molecule type" value="Genomic_DNA"/>
</dbReference>
<accession>A0AA36CWW7</accession>
<evidence type="ECO:0000313" key="2">
    <source>
        <dbReference type="EMBL" id="CAJ0576544.1"/>
    </source>
</evidence>
<dbReference type="AlphaFoldDB" id="A0AA36CWW7"/>
<evidence type="ECO:0000256" key="1">
    <source>
        <dbReference type="SAM" id="SignalP"/>
    </source>
</evidence>
<organism evidence="2 3">
    <name type="scientific">Mesorhabditis spiculigera</name>
    <dbReference type="NCBI Taxonomy" id="96644"/>
    <lineage>
        <taxon>Eukaryota</taxon>
        <taxon>Metazoa</taxon>
        <taxon>Ecdysozoa</taxon>
        <taxon>Nematoda</taxon>
        <taxon>Chromadorea</taxon>
        <taxon>Rhabditida</taxon>
        <taxon>Rhabditina</taxon>
        <taxon>Rhabditomorpha</taxon>
        <taxon>Rhabditoidea</taxon>
        <taxon>Rhabditidae</taxon>
        <taxon>Mesorhabditinae</taxon>
        <taxon>Mesorhabditis</taxon>
    </lineage>
</organism>